<feature type="region of interest" description="Disordered" evidence="1">
    <location>
        <begin position="164"/>
        <end position="199"/>
    </location>
</feature>
<dbReference type="PANTHER" id="PTHR34475">
    <property type="match status" value="1"/>
</dbReference>
<keyword evidence="4" id="KW-1185">Reference proteome</keyword>
<dbReference type="AlphaFoldDB" id="A0A5A9W772"/>
<dbReference type="EMBL" id="SMRS01000001">
    <property type="protein sequence ID" value="KAA0876637.1"/>
    <property type="molecule type" value="Genomic_DNA"/>
</dbReference>
<dbReference type="OrthoDB" id="9790252at2"/>
<reference evidence="3 4" key="1">
    <citation type="submission" date="2019-03" db="EMBL/GenBank/DDBJ databases">
        <title>Nitrincola sp. nov. isolated from an Indian soda lake.</title>
        <authorList>
            <person name="Joshi A."/>
            <person name="Thite S.V."/>
            <person name="Joseph N."/>
            <person name="Dhotre D."/>
            <person name="Moorthy M."/>
            <person name="Shouche Y.S."/>
        </authorList>
    </citation>
    <scope>NUCLEOTIDE SEQUENCE [LARGE SCALE GENOMIC DNA]</scope>
    <source>
        <strain evidence="3 4">MEB193</strain>
    </source>
</reference>
<evidence type="ECO:0000313" key="3">
    <source>
        <dbReference type="EMBL" id="KAA0876637.1"/>
    </source>
</evidence>
<comment type="caution">
    <text evidence="3">The sequence shown here is derived from an EMBL/GenBank/DDBJ whole genome shotgun (WGS) entry which is preliminary data.</text>
</comment>
<dbReference type="PROSITE" id="PS50943">
    <property type="entry name" value="HTH_CROC1"/>
    <property type="match status" value="1"/>
</dbReference>
<dbReference type="InterPro" id="IPR001387">
    <property type="entry name" value="Cro/C1-type_HTH"/>
</dbReference>
<accession>A0A5A9W772</accession>
<evidence type="ECO:0000313" key="4">
    <source>
        <dbReference type="Proteomes" id="UP000325302"/>
    </source>
</evidence>
<dbReference type="Proteomes" id="UP000325302">
    <property type="component" value="Unassembled WGS sequence"/>
</dbReference>
<dbReference type="GO" id="GO:0003677">
    <property type="term" value="F:DNA binding"/>
    <property type="evidence" value="ECO:0007669"/>
    <property type="project" value="InterPro"/>
</dbReference>
<dbReference type="Pfam" id="PF13464">
    <property type="entry name" value="RodZ_C"/>
    <property type="match status" value="1"/>
</dbReference>
<name>A0A5A9W772_9GAMM</name>
<dbReference type="InterPro" id="IPR025194">
    <property type="entry name" value="RodZ-like_C"/>
</dbReference>
<organism evidence="3 4">
    <name type="scientific">Nitrincola tapanii</name>
    <dbReference type="NCBI Taxonomy" id="1708751"/>
    <lineage>
        <taxon>Bacteria</taxon>
        <taxon>Pseudomonadati</taxon>
        <taxon>Pseudomonadota</taxon>
        <taxon>Gammaproteobacteria</taxon>
        <taxon>Oceanospirillales</taxon>
        <taxon>Oceanospirillaceae</taxon>
        <taxon>Nitrincola</taxon>
    </lineage>
</organism>
<proteinExistence type="predicted"/>
<gene>
    <name evidence="3" type="ORF">E1H14_02665</name>
</gene>
<evidence type="ECO:0000256" key="1">
    <source>
        <dbReference type="SAM" id="MobiDB-lite"/>
    </source>
</evidence>
<dbReference type="CDD" id="cd00093">
    <property type="entry name" value="HTH_XRE"/>
    <property type="match status" value="1"/>
</dbReference>
<evidence type="ECO:0000259" key="2">
    <source>
        <dbReference type="PROSITE" id="PS50943"/>
    </source>
</evidence>
<protein>
    <submittedName>
        <fullName evidence="3">Helix-turn-helix domain-containing protein</fullName>
    </submittedName>
</protein>
<dbReference type="InterPro" id="IPR050400">
    <property type="entry name" value="Bact_Cytoskel_RodZ"/>
</dbReference>
<dbReference type="Pfam" id="PF13413">
    <property type="entry name" value="HTH_25"/>
    <property type="match status" value="1"/>
</dbReference>
<feature type="domain" description="HTH cro/C1-type" evidence="2">
    <location>
        <begin position="18"/>
        <end position="50"/>
    </location>
</feature>
<dbReference type="PANTHER" id="PTHR34475:SF1">
    <property type="entry name" value="CYTOSKELETON PROTEIN RODZ"/>
    <property type="match status" value="1"/>
</dbReference>
<dbReference type="RefSeq" id="WP_149389887.1">
    <property type="nucleotide sequence ID" value="NZ_SMRS01000001.1"/>
</dbReference>
<dbReference type="Gene3D" id="1.10.260.40">
    <property type="entry name" value="lambda repressor-like DNA-binding domains"/>
    <property type="match status" value="1"/>
</dbReference>
<sequence>MSSEALDPNQVSFPGQVFQKAREELGLSIDQVCKELNLTPKVIRLIESGQPETFHNPVFMRGYIRNYSKRLGLSAEKYVELFAHMPGIHLAPSQIRSTTSIPNAELGRSPWIKLITWVFVLTLVATVIWWSRQQYGITTTDTLPVNPLTPQEISRSAEVFDEDVLESGESDTPAEVLSDPDNGEELSNHDDASVANEEPAVEALTPETLDRISEADVAEEVSSFAGLEMRFTDECWVQIRDASGQTLYSQVARPGAVVQLEGVEPLSLVIGRVEAVSFMAYAGQKVDLKALASGNVARFTLPRP</sequence>
<dbReference type="InterPro" id="IPR010982">
    <property type="entry name" value="Lambda_DNA-bd_dom_sf"/>
</dbReference>